<evidence type="ECO:0000256" key="6">
    <source>
        <dbReference type="ARBA" id="ARBA00022723"/>
    </source>
</evidence>
<evidence type="ECO:0000256" key="9">
    <source>
        <dbReference type="ARBA" id="ARBA00022989"/>
    </source>
</evidence>
<dbReference type="GO" id="GO:0009055">
    <property type="term" value="F:electron transfer activity"/>
    <property type="evidence" value="ECO:0007669"/>
    <property type="project" value="InterPro"/>
</dbReference>
<evidence type="ECO:0000256" key="11">
    <source>
        <dbReference type="ARBA" id="ARBA00023136"/>
    </source>
</evidence>
<dbReference type="EMBL" id="DROD01000684">
    <property type="protein sequence ID" value="HHJ53678.1"/>
    <property type="molecule type" value="Genomic_DNA"/>
</dbReference>
<evidence type="ECO:0000256" key="4">
    <source>
        <dbReference type="ARBA" id="ARBA00022617"/>
    </source>
</evidence>
<keyword evidence="6" id="KW-0479">Metal-binding</keyword>
<keyword evidence="4" id="KW-0349">Heme</keyword>
<dbReference type="InterPro" id="IPR011577">
    <property type="entry name" value="Cyt_b561_bac/Ni-Hgenase"/>
</dbReference>
<dbReference type="InterPro" id="IPR051829">
    <property type="entry name" value="Multiheme_Cytochr_ET"/>
</dbReference>
<evidence type="ECO:0000256" key="1">
    <source>
        <dbReference type="ARBA" id="ARBA00004651"/>
    </source>
</evidence>
<dbReference type="Pfam" id="PF01292">
    <property type="entry name" value="Ni_hydr_CYTB"/>
    <property type="match status" value="1"/>
</dbReference>
<keyword evidence="11 12" id="KW-0472">Membrane</keyword>
<evidence type="ECO:0008006" key="18">
    <source>
        <dbReference type="Google" id="ProtNLM"/>
    </source>
</evidence>
<feature type="chain" id="PRO_5030953279" description="Cytochrome b561 bacterial/Ni-hydrogenase domain-containing protein" evidence="13">
    <location>
        <begin position="20"/>
        <end position="633"/>
    </location>
</feature>
<dbReference type="AlphaFoldDB" id="A0A7V5PR40"/>
<dbReference type="InterPro" id="IPR020942">
    <property type="entry name" value="Cyt_c_III_dom"/>
</dbReference>
<keyword evidence="10" id="KW-0408">Iron</keyword>
<feature type="domain" description="Cytochrome b561 bacterial/Ni-hydrogenase" evidence="14">
    <location>
        <begin position="415"/>
        <end position="598"/>
    </location>
</feature>
<evidence type="ECO:0000256" key="12">
    <source>
        <dbReference type="SAM" id="Phobius"/>
    </source>
</evidence>
<keyword evidence="3" id="KW-1003">Cell membrane</keyword>
<dbReference type="Pfam" id="PF14522">
    <property type="entry name" value="Cytochrome_C7"/>
    <property type="match status" value="1"/>
</dbReference>
<dbReference type="GO" id="GO:0005886">
    <property type="term" value="C:plasma membrane"/>
    <property type="evidence" value="ECO:0007669"/>
    <property type="project" value="UniProtKB-SubCell"/>
</dbReference>
<keyword evidence="8" id="KW-0249">Electron transport</keyword>
<feature type="signal peptide" evidence="13">
    <location>
        <begin position="1"/>
        <end position="19"/>
    </location>
</feature>
<feature type="transmembrane region" description="Helical" evidence="12">
    <location>
        <begin position="376"/>
        <end position="400"/>
    </location>
</feature>
<dbReference type="InterPro" id="IPR036280">
    <property type="entry name" value="Multihaem_cyt_sf"/>
</dbReference>
<dbReference type="CDD" id="cd08168">
    <property type="entry name" value="Cytochrom_C3"/>
    <property type="match status" value="2"/>
</dbReference>
<feature type="transmembrane region" description="Helical" evidence="12">
    <location>
        <begin position="535"/>
        <end position="554"/>
    </location>
</feature>
<dbReference type="Gene3D" id="1.10.780.10">
    <property type="entry name" value="Hydroxylamine Oxidoreductase, Chain A, domain 1"/>
    <property type="match status" value="1"/>
</dbReference>
<evidence type="ECO:0000256" key="2">
    <source>
        <dbReference type="ARBA" id="ARBA00022448"/>
    </source>
</evidence>
<keyword evidence="9 12" id="KW-1133">Transmembrane helix</keyword>
<keyword evidence="7 13" id="KW-0732">Signal</keyword>
<proteinExistence type="predicted"/>
<feature type="transmembrane region" description="Helical" evidence="12">
    <location>
        <begin position="574"/>
        <end position="595"/>
    </location>
</feature>
<name>A0A7V5PR40_CALAY</name>
<dbReference type="InterPro" id="IPR029467">
    <property type="entry name" value="Cyt_c7-like"/>
</dbReference>
<comment type="subcellular location">
    <subcellularLocation>
        <location evidence="1">Cell membrane</location>
        <topology evidence="1">Multi-pass membrane protein</topology>
    </subcellularLocation>
</comment>
<feature type="transmembrane region" description="Helical" evidence="12">
    <location>
        <begin position="421"/>
        <end position="444"/>
    </location>
</feature>
<evidence type="ECO:0000256" key="13">
    <source>
        <dbReference type="SAM" id="SignalP"/>
    </source>
</evidence>
<dbReference type="PANTHER" id="PTHR35038:SF6">
    <property type="entry name" value="SURFACE LOCALIZED DECAHEME CYTOCHROME C LIPOPROTEIN"/>
    <property type="match status" value="1"/>
</dbReference>
<evidence type="ECO:0000259" key="16">
    <source>
        <dbReference type="Pfam" id="PF14522"/>
    </source>
</evidence>
<dbReference type="PANTHER" id="PTHR35038">
    <property type="entry name" value="DISSIMILATORY SULFITE REDUCTASE SIRA"/>
    <property type="match status" value="1"/>
</dbReference>
<gene>
    <name evidence="17" type="ORF">ENJ89_10820</name>
</gene>
<dbReference type="InterPro" id="IPR016174">
    <property type="entry name" value="Di-haem_cyt_TM"/>
</dbReference>
<feature type="transmembrane region" description="Helical" evidence="12">
    <location>
        <begin position="464"/>
        <end position="486"/>
    </location>
</feature>
<sequence length="633" mass="72806">MSKLILFFSFLLFSLPLFSQDYSCMDCHQEQGLTKYVNDSTEMSMYVDVKQLEHSVHADLECTDCHAVTADHPNGEPVGDPTCGNCHDDELADYVQSIHGKAHHQGNKSAATCWDCHGSHHIHAVEDSLSRVNNVNVIYTCGNCHSDPKIMKLFGRRTMDPVKEYSQSIHGKIFLEDPNAPVANCITCHGSHKILPAIEPNAPLNKLNIPKTCGQCHQEEEHDYYQSVHWNSLKRGHYESPVCTDCHGEHNIQLAEEKNAVTSPQLQATKLCANCHSNVTLMERFGLDAHRLDSYMRTYHGLAILKGSPEAATCTSCHEVHDIRSKTDTLSTVYVKNRIHTCQKCHKDANQQFAMIDVHPVTLKGRNKVAYFFKIFYIWMIILVIGGMFIHNLIILFYHLREKYRARKNEPAYPRFQSFEIYQHFLLILSFTTLVITGFALKFPDAAWVQMLVKIGLSEPIRSTVHRVAAITLGVISFIELFYLVFSKKGRRDARALLPTKDDLIHVWQNMRFHLGLSNERPRFGRFDYAEKAEYLALIWGVFVMGASGFILWFPETFIGILPSWFFETAEVIHYFEAWLATLAILIWHWFFVIFHPEKYPLNMTCLDAKITKEELMHEHPLEYEEYVEGKEE</sequence>
<keyword evidence="5 12" id="KW-0812">Transmembrane</keyword>
<evidence type="ECO:0000256" key="7">
    <source>
        <dbReference type="ARBA" id="ARBA00022729"/>
    </source>
</evidence>
<dbReference type="GO" id="GO:0046872">
    <property type="term" value="F:metal ion binding"/>
    <property type="evidence" value="ECO:0007669"/>
    <property type="project" value="UniProtKB-KW"/>
</dbReference>
<dbReference type="GO" id="GO:0020037">
    <property type="term" value="F:heme binding"/>
    <property type="evidence" value="ECO:0007669"/>
    <property type="project" value="InterPro"/>
</dbReference>
<evidence type="ECO:0000313" key="17">
    <source>
        <dbReference type="EMBL" id="HHJ53678.1"/>
    </source>
</evidence>
<organism evidence="17">
    <name type="scientific">Caldithrix abyssi</name>
    <dbReference type="NCBI Taxonomy" id="187145"/>
    <lineage>
        <taxon>Bacteria</taxon>
        <taxon>Pseudomonadati</taxon>
        <taxon>Calditrichota</taxon>
        <taxon>Calditrichia</taxon>
        <taxon>Calditrichales</taxon>
        <taxon>Calditrichaceae</taxon>
        <taxon>Caldithrix</taxon>
    </lineage>
</organism>
<dbReference type="SUPFAM" id="SSF48695">
    <property type="entry name" value="Multiheme cytochromes"/>
    <property type="match status" value="2"/>
</dbReference>
<feature type="domain" description="Cytochrome c7-like" evidence="16">
    <location>
        <begin position="239"/>
        <end position="319"/>
    </location>
</feature>
<evidence type="ECO:0000256" key="3">
    <source>
        <dbReference type="ARBA" id="ARBA00022475"/>
    </source>
</evidence>
<dbReference type="Gene3D" id="1.20.950.20">
    <property type="entry name" value="Transmembrane di-heme cytochromes, Chain C"/>
    <property type="match status" value="1"/>
</dbReference>
<dbReference type="Pfam" id="PF02085">
    <property type="entry name" value="Cytochrom_CIII"/>
    <property type="match status" value="1"/>
</dbReference>
<evidence type="ECO:0000259" key="15">
    <source>
        <dbReference type="Pfam" id="PF02085"/>
    </source>
</evidence>
<protein>
    <recommendedName>
        <fullName evidence="18">Cytochrome b561 bacterial/Ni-hydrogenase domain-containing protein</fullName>
    </recommendedName>
</protein>
<dbReference type="GO" id="GO:0016491">
    <property type="term" value="F:oxidoreductase activity"/>
    <property type="evidence" value="ECO:0007669"/>
    <property type="project" value="TreeGrafter"/>
</dbReference>
<comment type="caution">
    <text evidence="17">The sequence shown here is derived from an EMBL/GenBank/DDBJ whole genome shotgun (WGS) entry which is preliminary data.</text>
</comment>
<evidence type="ECO:0000256" key="8">
    <source>
        <dbReference type="ARBA" id="ARBA00022982"/>
    </source>
</evidence>
<dbReference type="GO" id="GO:0022904">
    <property type="term" value="P:respiratory electron transport chain"/>
    <property type="evidence" value="ECO:0007669"/>
    <property type="project" value="InterPro"/>
</dbReference>
<accession>A0A7V5PR40</accession>
<evidence type="ECO:0000259" key="14">
    <source>
        <dbReference type="Pfam" id="PF01292"/>
    </source>
</evidence>
<reference evidence="17" key="1">
    <citation type="journal article" date="2020" name="mSystems">
        <title>Genome- and Community-Level Interaction Insights into Carbon Utilization and Element Cycling Functions of Hydrothermarchaeota in Hydrothermal Sediment.</title>
        <authorList>
            <person name="Zhou Z."/>
            <person name="Liu Y."/>
            <person name="Xu W."/>
            <person name="Pan J."/>
            <person name="Luo Z.H."/>
            <person name="Li M."/>
        </authorList>
    </citation>
    <scope>NUCLEOTIDE SEQUENCE [LARGE SCALE GENOMIC DNA]</scope>
    <source>
        <strain evidence="17">HyVt-527</strain>
    </source>
</reference>
<feature type="domain" description="Class III cytochrome C" evidence="15">
    <location>
        <begin position="50"/>
        <end position="145"/>
    </location>
</feature>
<dbReference type="SUPFAM" id="SSF81342">
    <property type="entry name" value="Transmembrane di-heme cytochromes"/>
    <property type="match status" value="1"/>
</dbReference>
<dbReference type="Proteomes" id="UP000886124">
    <property type="component" value="Unassembled WGS sequence"/>
</dbReference>
<evidence type="ECO:0000256" key="5">
    <source>
        <dbReference type="ARBA" id="ARBA00022692"/>
    </source>
</evidence>
<evidence type="ECO:0000256" key="10">
    <source>
        <dbReference type="ARBA" id="ARBA00023004"/>
    </source>
</evidence>
<dbReference type="Gene3D" id="3.90.10.10">
    <property type="entry name" value="Cytochrome C3"/>
    <property type="match status" value="1"/>
</dbReference>
<keyword evidence="2" id="KW-0813">Transport</keyword>